<name>A0A6B0YZ36_9CHLR</name>
<dbReference type="PANTHER" id="PTHR30614">
    <property type="entry name" value="MEMBRANE COMPONENT OF AMINO ACID ABC TRANSPORTER"/>
    <property type="match status" value="1"/>
</dbReference>
<dbReference type="GO" id="GO:0022857">
    <property type="term" value="F:transmembrane transporter activity"/>
    <property type="evidence" value="ECO:0007669"/>
    <property type="project" value="InterPro"/>
</dbReference>
<organism evidence="10">
    <name type="scientific">Caldilineaceae bacterium SB0664_bin_27</name>
    <dbReference type="NCBI Taxonomy" id="2605260"/>
    <lineage>
        <taxon>Bacteria</taxon>
        <taxon>Bacillati</taxon>
        <taxon>Chloroflexota</taxon>
        <taxon>Caldilineae</taxon>
        <taxon>Caldilineales</taxon>
        <taxon>Caldilineaceae</taxon>
    </lineage>
</organism>
<evidence type="ECO:0000256" key="2">
    <source>
        <dbReference type="ARBA" id="ARBA00022448"/>
    </source>
</evidence>
<comment type="similarity">
    <text evidence="8">Belongs to the binding-protein-dependent transport system permease family.</text>
</comment>
<dbReference type="EMBL" id="VXRG01000182">
    <property type="protein sequence ID" value="MXY95917.1"/>
    <property type="molecule type" value="Genomic_DNA"/>
</dbReference>
<dbReference type="PROSITE" id="PS50928">
    <property type="entry name" value="ABC_TM1"/>
    <property type="match status" value="1"/>
</dbReference>
<dbReference type="Gene3D" id="1.10.3720.10">
    <property type="entry name" value="MetI-like"/>
    <property type="match status" value="1"/>
</dbReference>
<comment type="subcellular location">
    <subcellularLocation>
        <location evidence="1 8">Cell membrane</location>
        <topology evidence="1 8">Multi-pass membrane protein</topology>
    </subcellularLocation>
</comment>
<dbReference type="InterPro" id="IPR010065">
    <property type="entry name" value="AA_ABC_transptr_permease_3TM"/>
</dbReference>
<keyword evidence="2 8" id="KW-0813">Transport</keyword>
<gene>
    <name evidence="10" type="ORF">F4Y42_20960</name>
</gene>
<feature type="domain" description="ABC transmembrane type-1" evidence="9">
    <location>
        <begin position="27"/>
        <end position="221"/>
    </location>
</feature>
<protein>
    <submittedName>
        <fullName evidence="10">ABC transporter permease subunit</fullName>
    </submittedName>
</protein>
<proteinExistence type="inferred from homology"/>
<dbReference type="PANTHER" id="PTHR30614:SF0">
    <property type="entry name" value="L-CYSTINE TRANSPORT SYSTEM PERMEASE PROTEIN TCYL"/>
    <property type="match status" value="1"/>
</dbReference>
<feature type="transmembrane region" description="Helical" evidence="8">
    <location>
        <begin position="61"/>
        <end position="82"/>
    </location>
</feature>
<evidence type="ECO:0000256" key="8">
    <source>
        <dbReference type="RuleBase" id="RU363032"/>
    </source>
</evidence>
<keyword evidence="5" id="KW-0029">Amino-acid transport</keyword>
<keyword evidence="6 8" id="KW-1133">Transmembrane helix</keyword>
<evidence type="ECO:0000256" key="5">
    <source>
        <dbReference type="ARBA" id="ARBA00022970"/>
    </source>
</evidence>
<evidence type="ECO:0000259" key="9">
    <source>
        <dbReference type="PROSITE" id="PS50928"/>
    </source>
</evidence>
<sequence length="240" mass="26585">MNDHISFLIEKLPALLFGFSGQRPGGLFLSLILAVLAVAAGFCLAVPVSGAERSRWRPLRWCAVAYVEFFRGIPLILLLVLVHQGVGGVRFGLNWSPRTSAMVALALYSSAYQAEILRAGLAAVPQELVESARLMGSRPRQVYFLVKLRYAIRVMLPAFTGQAISLFKDTSVVVVIGVAEVMTVARMALGADVTNAPYWVTMYSFVGILYFALAFTLSRLSQRWERRSRPSDLVHSYFSY</sequence>
<evidence type="ECO:0000256" key="7">
    <source>
        <dbReference type="ARBA" id="ARBA00023136"/>
    </source>
</evidence>
<dbReference type="InterPro" id="IPR000515">
    <property type="entry name" value="MetI-like"/>
</dbReference>
<keyword evidence="3" id="KW-1003">Cell membrane</keyword>
<comment type="caution">
    <text evidence="10">The sequence shown here is derived from an EMBL/GenBank/DDBJ whole genome shotgun (WGS) entry which is preliminary data.</text>
</comment>
<accession>A0A6B0YZ36</accession>
<evidence type="ECO:0000256" key="1">
    <source>
        <dbReference type="ARBA" id="ARBA00004651"/>
    </source>
</evidence>
<dbReference type="SUPFAM" id="SSF161098">
    <property type="entry name" value="MetI-like"/>
    <property type="match status" value="1"/>
</dbReference>
<dbReference type="InterPro" id="IPR035906">
    <property type="entry name" value="MetI-like_sf"/>
</dbReference>
<feature type="transmembrane region" description="Helical" evidence="8">
    <location>
        <begin position="27"/>
        <end position="49"/>
    </location>
</feature>
<evidence type="ECO:0000256" key="6">
    <source>
        <dbReference type="ARBA" id="ARBA00022989"/>
    </source>
</evidence>
<dbReference type="GO" id="GO:0043190">
    <property type="term" value="C:ATP-binding cassette (ABC) transporter complex"/>
    <property type="evidence" value="ECO:0007669"/>
    <property type="project" value="InterPro"/>
</dbReference>
<reference evidence="10" key="1">
    <citation type="submission" date="2019-09" db="EMBL/GenBank/DDBJ databases">
        <title>Characterisation of the sponge microbiome using genome-centric metagenomics.</title>
        <authorList>
            <person name="Engelberts J.P."/>
            <person name="Robbins S.J."/>
            <person name="De Goeij J.M."/>
            <person name="Aranda M."/>
            <person name="Bell S.C."/>
            <person name="Webster N.S."/>
        </authorList>
    </citation>
    <scope>NUCLEOTIDE SEQUENCE</scope>
    <source>
        <strain evidence="10">SB0664_bin_27</strain>
    </source>
</reference>
<dbReference type="AlphaFoldDB" id="A0A6B0YZ36"/>
<keyword evidence="4 8" id="KW-0812">Transmembrane</keyword>
<feature type="transmembrane region" description="Helical" evidence="8">
    <location>
        <begin position="197"/>
        <end position="217"/>
    </location>
</feature>
<evidence type="ECO:0000313" key="10">
    <source>
        <dbReference type="EMBL" id="MXY95917.1"/>
    </source>
</evidence>
<dbReference type="GO" id="GO:0006865">
    <property type="term" value="P:amino acid transport"/>
    <property type="evidence" value="ECO:0007669"/>
    <property type="project" value="UniProtKB-KW"/>
</dbReference>
<dbReference type="NCBIfam" id="TIGR01726">
    <property type="entry name" value="HEQRo_perm_3TM"/>
    <property type="match status" value="1"/>
</dbReference>
<evidence type="ECO:0000256" key="4">
    <source>
        <dbReference type="ARBA" id="ARBA00022692"/>
    </source>
</evidence>
<dbReference type="Pfam" id="PF00528">
    <property type="entry name" value="BPD_transp_1"/>
    <property type="match status" value="1"/>
</dbReference>
<evidence type="ECO:0000256" key="3">
    <source>
        <dbReference type="ARBA" id="ARBA00022475"/>
    </source>
</evidence>
<keyword evidence="7 8" id="KW-0472">Membrane</keyword>
<dbReference type="InterPro" id="IPR043429">
    <property type="entry name" value="ArtM/GltK/GlnP/TcyL/YhdX-like"/>
</dbReference>